<comment type="caution">
    <text evidence="3">The sequence shown here is derived from an EMBL/GenBank/DDBJ whole genome shotgun (WGS) entry which is preliminary data.</text>
</comment>
<dbReference type="InterPro" id="IPR040508">
    <property type="entry name" value="AbiJ_NTD5"/>
</dbReference>
<protein>
    <submittedName>
        <fullName evidence="3">Abortive infection Abi-like protein</fullName>
    </submittedName>
</protein>
<dbReference type="InterPro" id="IPR026001">
    <property type="entry name" value="Abi-like_C"/>
</dbReference>
<dbReference type="RefSeq" id="WP_141989144.1">
    <property type="nucleotide sequence ID" value="NZ_VFRA01000001.1"/>
</dbReference>
<evidence type="ECO:0000259" key="1">
    <source>
        <dbReference type="Pfam" id="PF14355"/>
    </source>
</evidence>
<dbReference type="Proteomes" id="UP000316560">
    <property type="component" value="Unassembled WGS sequence"/>
</dbReference>
<reference evidence="3 4" key="1">
    <citation type="submission" date="2019-06" db="EMBL/GenBank/DDBJ databases">
        <title>Sequencing the genomes of 1000 actinobacteria strains.</title>
        <authorList>
            <person name="Klenk H.-P."/>
        </authorList>
    </citation>
    <scope>NUCLEOTIDE SEQUENCE [LARGE SCALE GENOMIC DNA]</scope>
    <source>
        <strain evidence="3 4">DSM 21947</strain>
    </source>
</reference>
<dbReference type="OrthoDB" id="7061676at2"/>
<organism evidence="3 4">
    <name type="scientific">Rhodoglobus vestalii</name>
    <dbReference type="NCBI Taxonomy" id="193384"/>
    <lineage>
        <taxon>Bacteria</taxon>
        <taxon>Bacillati</taxon>
        <taxon>Actinomycetota</taxon>
        <taxon>Actinomycetes</taxon>
        <taxon>Micrococcales</taxon>
        <taxon>Microbacteriaceae</taxon>
        <taxon>Rhodoglobus</taxon>
    </lineage>
</organism>
<dbReference type="AlphaFoldDB" id="A0A8H2K2I7"/>
<gene>
    <name evidence="3" type="ORF">FB472_0040</name>
</gene>
<evidence type="ECO:0000313" key="4">
    <source>
        <dbReference type="Proteomes" id="UP000316560"/>
    </source>
</evidence>
<evidence type="ECO:0000259" key="2">
    <source>
        <dbReference type="Pfam" id="PF18865"/>
    </source>
</evidence>
<accession>A0A8H2K2I7</accession>
<name>A0A8H2K2I7_9MICO</name>
<keyword evidence="4" id="KW-1185">Reference proteome</keyword>
<dbReference type="EMBL" id="VFRA01000001">
    <property type="protein sequence ID" value="TQO18523.1"/>
    <property type="molecule type" value="Genomic_DNA"/>
</dbReference>
<feature type="domain" description="AbiJ N-terminal" evidence="2">
    <location>
        <begin position="9"/>
        <end position="66"/>
    </location>
</feature>
<proteinExistence type="predicted"/>
<feature type="domain" description="Abortive infection protein-like C-terminal" evidence="1">
    <location>
        <begin position="182"/>
        <end position="263"/>
    </location>
</feature>
<dbReference type="Pfam" id="PF14355">
    <property type="entry name" value="Abi_C"/>
    <property type="match status" value="1"/>
</dbReference>
<sequence>MRKSAGEGRIVQAVVKAIGATFDRSSWMELGLITGKLDYITSHARLLRSLDWGDGDYLSHVIETVPVILGKTRTKQSQWPYGFVNLSLVEDYLHLEDFLQREEPVLYGELYAGEAHTIVDELQVTSQELELEYVEIHAGRIRRGLRDDPELAIGASKELLKTVLKAILGLHGNGAETKVDIPKLVEDVNARLGLDATGHRGAEHGAEQRRKLFGSLSSIVSSTAELRNAGFGTGNGGVQRPELDVATAHLVVSSAVALATFYLEAYSAEES</sequence>
<evidence type="ECO:0000313" key="3">
    <source>
        <dbReference type="EMBL" id="TQO18523.1"/>
    </source>
</evidence>
<dbReference type="Pfam" id="PF18865">
    <property type="entry name" value="AbiJ_NTD5"/>
    <property type="match status" value="1"/>
</dbReference>